<accession>A0AA87RC77</accession>
<sequence>MRTGSVALAQVQELVKAPGRSASLACDVTVRRARRIRNGRAPSCGEPEAAQSATATCGLRMPGCDFGMAANSTQPETATQAMMSG</sequence>
<keyword evidence="2" id="KW-1185">Reference proteome</keyword>
<organism evidence="1 2">
    <name type="scientific">Agrococcus baldri</name>
    <dbReference type="NCBI Taxonomy" id="153730"/>
    <lineage>
        <taxon>Bacteria</taxon>
        <taxon>Bacillati</taxon>
        <taxon>Actinomycetota</taxon>
        <taxon>Actinomycetes</taxon>
        <taxon>Micrococcales</taxon>
        <taxon>Microbacteriaceae</taxon>
        <taxon>Agrococcus</taxon>
    </lineage>
</organism>
<name>A0AA87RC77_9MICO</name>
<gene>
    <name evidence="1" type="ORF">ABA31_17860</name>
</gene>
<proteinExistence type="predicted"/>
<dbReference type="EMBL" id="BJUU01000010">
    <property type="protein sequence ID" value="GEK80435.1"/>
    <property type="molecule type" value="Genomic_DNA"/>
</dbReference>
<evidence type="ECO:0000313" key="1">
    <source>
        <dbReference type="EMBL" id="GEK80435.1"/>
    </source>
</evidence>
<protein>
    <submittedName>
        <fullName evidence="1">Uncharacterized protein</fullName>
    </submittedName>
</protein>
<dbReference type="AlphaFoldDB" id="A0AA87RC77"/>
<reference evidence="1 2" key="1">
    <citation type="submission" date="2019-07" db="EMBL/GenBank/DDBJ databases">
        <title>Whole genome shotgun sequence of Agrococcus baldri NBRC 103055.</title>
        <authorList>
            <person name="Hosoyama A."/>
            <person name="Uohara A."/>
            <person name="Ohji S."/>
            <person name="Ichikawa N."/>
        </authorList>
    </citation>
    <scope>NUCLEOTIDE SEQUENCE [LARGE SCALE GENOMIC DNA]</scope>
    <source>
        <strain evidence="1 2">NBRC 103055</strain>
    </source>
</reference>
<evidence type="ECO:0000313" key="2">
    <source>
        <dbReference type="Proteomes" id="UP000321749"/>
    </source>
</evidence>
<comment type="caution">
    <text evidence="1">The sequence shown here is derived from an EMBL/GenBank/DDBJ whole genome shotgun (WGS) entry which is preliminary data.</text>
</comment>
<dbReference type="Proteomes" id="UP000321749">
    <property type="component" value="Unassembled WGS sequence"/>
</dbReference>